<keyword evidence="6" id="KW-0999">Mitochondrion inner membrane</keyword>
<dbReference type="InterPro" id="IPR009346">
    <property type="entry name" value="GRIM-19"/>
</dbReference>
<evidence type="ECO:0000313" key="11">
    <source>
        <dbReference type="EMBL" id="THG07592.1"/>
    </source>
</evidence>
<evidence type="ECO:0000256" key="10">
    <source>
        <dbReference type="ARBA" id="ARBA00023136"/>
    </source>
</evidence>
<comment type="subcellular location">
    <subcellularLocation>
        <location evidence="1">Mitochondrion inner membrane</location>
        <topology evidence="1">Single-pass membrane protein</topology>
        <orientation evidence="1">Matrix side</orientation>
    </subcellularLocation>
</comment>
<protein>
    <recommendedName>
        <fullName evidence="13">NADH dehydrogenase [ubiquinone] 1 alpha subcomplex subunit 13-B</fullName>
    </recommendedName>
</protein>
<dbReference type="Proteomes" id="UP000306102">
    <property type="component" value="Unassembled WGS sequence"/>
</dbReference>
<dbReference type="PANTHER" id="PTHR12966">
    <property type="entry name" value="NADH DEHYDROGENASE UBIQUINONE 1 ALPHA SUBCOMPLEX SUBUNIT 13"/>
    <property type="match status" value="1"/>
</dbReference>
<dbReference type="STRING" id="542762.A0A4S4DW62"/>
<keyword evidence="9" id="KW-0496">Mitochondrion</keyword>
<evidence type="ECO:0000256" key="8">
    <source>
        <dbReference type="ARBA" id="ARBA00022989"/>
    </source>
</evidence>
<sequence>MPSQLQSALELRNSASIGKMPNSPLLAPTLEMLYGSVSYVHLIAAPIPLIELLHRNSPATALFLRSISESPIISLDQSQLYRRRTRPQTKKKMTEATIRNKPGMASVKDMPIVQDGPPPGGFAPVRFARRIPNKGPSAVAIFLTTFGVFSWGMYQSGKRVMGLELLDILDLLGFFRSGEIHACVKGRLCGEEIQEEEHGFTLSSLVVAGREWNYDGLLEFSRKLLFCFISFVTLLRLYETSSKGGESISVRELKEEKYAARKAILPMLQAEEDERFVKEWKKYLEEEARIMKDVPGWKVGESVYNSGRWMPPATGELRPDVCLLPGLIKSNHPKEEKWISNDIDLEMPLKILANTKGVELKEEKYAVCKAILPILQAEEYESGSKYLEEDARIMKDVPRWKVGECVYNFGRWMPPAIGELNPDVW</sequence>
<evidence type="ECO:0000256" key="7">
    <source>
        <dbReference type="ARBA" id="ARBA00022982"/>
    </source>
</evidence>
<comment type="similarity">
    <text evidence="2">Belongs to the complex I NDUFA13 subunit family.</text>
</comment>
<keyword evidence="4" id="KW-0679">Respiratory chain</keyword>
<reference evidence="11 12" key="1">
    <citation type="journal article" date="2018" name="Proc. Natl. Acad. Sci. U.S.A.">
        <title>Draft genome sequence of Camellia sinensis var. sinensis provides insights into the evolution of the tea genome and tea quality.</title>
        <authorList>
            <person name="Wei C."/>
            <person name="Yang H."/>
            <person name="Wang S."/>
            <person name="Zhao J."/>
            <person name="Liu C."/>
            <person name="Gao L."/>
            <person name="Xia E."/>
            <person name="Lu Y."/>
            <person name="Tai Y."/>
            <person name="She G."/>
            <person name="Sun J."/>
            <person name="Cao H."/>
            <person name="Tong W."/>
            <person name="Gao Q."/>
            <person name="Li Y."/>
            <person name="Deng W."/>
            <person name="Jiang X."/>
            <person name="Wang W."/>
            <person name="Chen Q."/>
            <person name="Zhang S."/>
            <person name="Li H."/>
            <person name="Wu J."/>
            <person name="Wang P."/>
            <person name="Li P."/>
            <person name="Shi C."/>
            <person name="Zheng F."/>
            <person name="Jian J."/>
            <person name="Huang B."/>
            <person name="Shan D."/>
            <person name="Shi M."/>
            <person name="Fang C."/>
            <person name="Yue Y."/>
            <person name="Li F."/>
            <person name="Li D."/>
            <person name="Wei S."/>
            <person name="Han B."/>
            <person name="Jiang C."/>
            <person name="Yin Y."/>
            <person name="Xia T."/>
            <person name="Zhang Z."/>
            <person name="Bennetzen J.L."/>
            <person name="Zhao S."/>
            <person name="Wan X."/>
        </authorList>
    </citation>
    <scope>NUCLEOTIDE SEQUENCE [LARGE SCALE GENOMIC DNA]</scope>
    <source>
        <strain evidence="12">cv. Shuchazao</strain>
        <tissue evidence="11">Leaf</tissue>
    </source>
</reference>
<evidence type="ECO:0000256" key="3">
    <source>
        <dbReference type="ARBA" id="ARBA00022448"/>
    </source>
</evidence>
<keyword evidence="10" id="KW-0472">Membrane</keyword>
<dbReference type="PANTHER" id="PTHR12966:SF0">
    <property type="entry name" value="NADH DEHYDROGENASE [UBIQUINONE] 1 ALPHA SUBCOMPLEX SUBUNIT 13"/>
    <property type="match status" value="1"/>
</dbReference>
<evidence type="ECO:0000256" key="1">
    <source>
        <dbReference type="ARBA" id="ARBA00004298"/>
    </source>
</evidence>
<dbReference type="AlphaFoldDB" id="A0A4S4DW62"/>
<comment type="caution">
    <text evidence="11">The sequence shown here is derived from an EMBL/GenBank/DDBJ whole genome shotgun (WGS) entry which is preliminary data.</text>
</comment>
<gene>
    <name evidence="11" type="ORF">TEA_027227</name>
</gene>
<keyword evidence="7" id="KW-0249">Electron transport</keyword>
<dbReference type="GO" id="GO:0045271">
    <property type="term" value="C:respiratory chain complex I"/>
    <property type="evidence" value="ECO:0007669"/>
    <property type="project" value="UniProtKB-ARBA"/>
</dbReference>
<dbReference type="GO" id="GO:0005743">
    <property type="term" value="C:mitochondrial inner membrane"/>
    <property type="evidence" value="ECO:0007669"/>
    <property type="project" value="UniProtKB-SubCell"/>
</dbReference>
<evidence type="ECO:0000256" key="2">
    <source>
        <dbReference type="ARBA" id="ARBA00007312"/>
    </source>
</evidence>
<keyword evidence="5" id="KW-0812">Transmembrane</keyword>
<evidence type="ECO:0008006" key="13">
    <source>
        <dbReference type="Google" id="ProtNLM"/>
    </source>
</evidence>
<keyword evidence="8" id="KW-1133">Transmembrane helix</keyword>
<proteinExistence type="inferred from homology"/>
<evidence type="ECO:0000313" key="12">
    <source>
        <dbReference type="Proteomes" id="UP000306102"/>
    </source>
</evidence>
<evidence type="ECO:0000256" key="4">
    <source>
        <dbReference type="ARBA" id="ARBA00022660"/>
    </source>
</evidence>
<dbReference type="Pfam" id="PF06212">
    <property type="entry name" value="GRIM-19"/>
    <property type="match status" value="3"/>
</dbReference>
<accession>A0A4S4DW62</accession>
<organism evidence="11 12">
    <name type="scientific">Camellia sinensis var. sinensis</name>
    <name type="common">China tea</name>
    <dbReference type="NCBI Taxonomy" id="542762"/>
    <lineage>
        <taxon>Eukaryota</taxon>
        <taxon>Viridiplantae</taxon>
        <taxon>Streptophyta</taxon>
        <taxon>Embryophyta</taxon>
        <taxon>Tracheophyta</taxon>
        <taxon>Spermatophyta</taxon>
        <taxon>Magnoliopsida</taxon>
        <taxon>eudicotyledons</taxon>
        <taxon>Gunneridae</taxon>
        <taxon>Pentapetalae</taxon>
        <taxon>asterids</taxon>
        <taxon>Ericales</taxon>
        <taxon>Theaceae</taxon>
        <taxon>Camellia</taxon>
    </lineage>
</organism>
<dbReference type="EMBL" id="SDRB02009919">
    <property type="protein sequence ID" value="THG07592.1"/>
    <property type="molecule type" value="Genomic_DNA"/>
</dbReference>
<evidence type="ECO:0000256" key="9">
    <source>
        <dbReference type="ARBA" id="ARBA00023128"/>
    </source>
</evidence>
<keyword evidence="3" id="KW-0813">Transport</keyword>
<name>A0A4S4DW62_CAMSN</name>
<keyword evidence="12" id="KW-1185">Reference proteome</keyword>
<evidence type="ECO:0000256" key="6">
    <source>
        <dbReference type="ARBA" id="ARBA00022792"/>
    </source>
</evidence>
<evidence type="ECO:0000256" key="5">
    <source>
        <dbReference type="ARBA" id="ARBA00022692"/>
    </source>
</evidence>